<sequence length="95" mass="11306">MLPILTDSTSLCKWMMLENNLSNQKVRKIMFKAINSTDRQPYYGLALQYMIIDDILFCEQIMAWGKDSSITDNRCCNYWIINICYQINCMIYHVF</sequence>
<dbReference type="AlphaFoldDB" id="C6TEE5"/>
<organism evidence="1">
    <name type="scientific">Glycine max</name>
    <name type="common">Soybean</name>
    <name type="synonym">Glycine hispida</name>
    <dbReference type="NCBI Taxonomy" id="3847"/>
    <lineage>
        <taxon>Eukaryota</taxon>
        <taxon>Viridiplantae</taxon>
        <taxon>Streptophyta</taxon>
        <taxon>Embryophyta</taxon>
        <taxon>Tracheophyta</taxon>
        <taxon>Spermatophyta</taxon>
        <taxon>Magnoliopsida</taxon>
        <taxon>eudicotyledons</taxon>
        <taxon>Gunneridae</taxon>
        <taxon>Pentapetalae</taxon>
        <taxon>rosids</taxon>
        <taxon>fabids</taxon>
        <taxon>Fabales</taxon>
        <taxon>Fabaceae</taxon>
        <taxon>Papilionoideae</taxon>
        <taxon>50 kb inversion clade</taxon>
        <taxon>NPAAA clade</taxon>
        <taxon>indigoferoid/millettioid clade</taxon>
        <taxon>Phaseoleae</taxon>
        <taxon>Glycine</taxon>
        <taxon>Glycine subgen. Soja</taxon>
    </lineage>
</organism>
<evidence type="ECO:0000313" key="1">
    <source>
        <dbReference type="EMBL" id="ACU20197.1"/>
    </source>
</evidence>
<proteinExistence type="evidence at transcript level"/>
<reference evidence="1" key="1">
    <citation type="submission" date="2009-08" db="EMBL/GenBank/DDBJ databases">
        <authorList>
            <person name="Cheung F."/>
            <person name="Xiao Y."/>
            <person name="Chan A."/>
            <person name="Moskal W."/>
            <person name="Town C.D."/>
        </authorList>
    </citation>
    <scope>NUCLEOTIDE SEQUENCE</scope>
</reference>
<name>C6TEE5_SOYBN</name>
<accession>C6TEE5</accession>
<protein>
    <submittedName>
        <fullName evidence="1">Uncharacterized protein</fullName>
    </submittedName>
</protein>
<dbReference type="EMBL" id="BT095967">
    <property type="protein sequence ID" value="ACU20197.1"/>
    <property type="molecule type" value="mRNA"/>
</dbReference>